<feature type="signal peptide" evidence="7">
    <location>
        <begin position="1"/>
        <end position="20"/>
    </location>
</feature>
<dbReference type="GO" id="GO:0003910">
    <property type="term" value="F:DNA ligase (ATP) activity"/>
    <property type="evidence" value="ECO:0007669"/>
    <property type="project" value="UniProtKB-EC"/>
</dbReference>
<sequence>MLAKQGVLLLLLLTVLCGNAEQGRVVTPDSHPDKPALMLAKAYRSDIKLSDYWISEKLDGVRAYWNGRQLISRQGNTFAAPQWFIAGFPNKPLDGELWMGRENFAEVSGAVRRQMPNPDQWQKIRFMVFDAPSELGDFDQRLQGLKTLFHTFNSPYISLIEQYKVDDEAALMQELDTVIAGGGEGLMLHLGSAPYRGIRSDDLLKLKRFSDAEAIVIGYVPGKGKFNGMLGALIVKTPAGREFKIGSGFSDEQRRQPPAIGSTISYKHQGYTRTGLPRFASFFRERNDL</sequence>
<evidence type="ECO:0000259" key="9">
    <source>
        <dbReference type="Pfam" id="PF14743"/>
    </source>
</evidence>
<evidence type="ECO:0000313" key="11">
    <source>
        <dbReference type="Proteomes" id="UP001557485"/>
    </source>
</evidence>
<dbReference type="CDD" id="cd08041">
    <property type="entry name" value="OBF_kDNA_ligase_like"/>
    <property type="match status" value="1"/>
</dbReference>
<dbReference type="SUPFAM" id="SSF56091">
    <property type="entry name" value="DNA ligase/mRNA capping enzyme, catalytic domain"/>
    <property type="match status" value="1"/>
</dbReference>
<evidence type="ECO:0000256" key="7">
    <source>
        <dbReference type="SAM" id="SignalP"/>
    </source>
</evidence>
<dbReference type="Pfam" id="PF01068">
    <property type="entry name" value="DNA_ligase_A_M"/>
    <property type="match status" value="1"/>
</dbReference>
<feature type="chain" id="PRO_5046632841" evidence="7">
    <location>
        <begin position="21"/>
        <end position="289"/>
    </location>
</feature>
<dbReference type="NCBIfam" id="NF006592">
    <property type="entry name" value="PRK09125.1"/>
    <property type="match status" value="1"/>
</dbReference>
<dbReference type="Gene3D" id="3.30.1490.70">
    <property type="match status" value="1"/>
</dbReference>
<evidence type="ECO:0000256" key="4">
    <source>
        <dbReference type="ARBA" id="ARBA00022763"/>
    </source>
</evidence>
<dbReference type="Gene3D" id="3.30.470.30">
    <property type="entry name" value="DNA ligase/mRNA capping enzyme"/>
    <property type="match status" value="1"/>
</dbReference>
<evidence type="ECO:0000256" key="6">
    <source>
        <dbReference type="ARBA" id="ARBA00034003"/>
    </source>
</evidence>
<dbReference type="InterPro" id="IPR050326">
    <property type="entry name" value="NAD_dep_DNA_ligaseB"/>
</dbReference>
<dbReference type="CDD" id="cd07896">
    <property type="entry name" value="Adenylation_kDNA_ligase_like"/>
    <property type="match status" value="1"/>
</dbReference>
<dbReference type="PANTHER" id="PTHR47810">
    <property type="entry name" value="DNA LIGASE"/>
    <property type="match status" value="1"/>
</dbReference>
<keyword evidence="5" id="KW-0234">DNA repair</keyword>
<dbReference type="EMBL" id="JBFRYA010000003">
    <property type="protein sequence ID" value="MEX1668249.1"/>
    <property type="molecule type" value="Genomic_DNA"/>
</dbReference>
<reference evidence="10 11" key="1">
    <citation type="journal article" date="2011" name="Int. J. Syst. Evol. Microbiol.">
        <title>Zhongshania antarctica gen. nov., sp. nov. and Zhongshania guokunii sp. nov., gammaproteobacteria respectively isolated from coastal attached (fast) ice and surface seawater of the Antarctic.</title>
        <authorList>
            <person name="Li H.J."/>
            <person name="Zhang X.Y."/>
            <person name="Chen C.X."/>
            <person name="Zhang Y.J."/>
            <person name="Gao Z.M."/>
            <person name="Yu Y."/>
            <person name="Chen X.L."/>
            <person name="Chen B."/>
            <person name="Zhang Y.Z."/>
        </authorList>
    </citation>
    <scope>NUCLEOTIDE SEQUENCE [LARGE SCALE GENOMIC DNA]</scope>
    <source>
        <strain evidence="10 11">ZS6-22T</strain>
    </source>
</reference>
<keyword evidence="3" id="KW-0235">DNA replication</keyword>
<proteinExistence type="predicted"/>
<comment type="cofactor">
    <cofactor evidence="1">
        <name>a divalent metal cation</name>
        <dbReference type="ChEBI" id="CHEBI:60240"/>
    </cofactor>
</comment>
<protein>
    <submittedName>
        <fullName evidence="10">DNA ligase</fullName>
        <ecNumber evidence="10">6.5.1.1</ecNumber>
    </submittedName>
</protein>
<dbReference type="SUPFAM" id="SSF50249">
    <property type="entry name" value="Nucleic acid-binding proteins"/>
    <property type="match status" value="1"/>
</dbReference>
<dbReference type="PANTHER" id="PTHR47810:SF1">
    <property type="entry name" value="DNA LIGASE B"/>
    <property type="match status" value="1"/>
</dbReference>
<dbReference type="Pfam" id="PF14743">
    <property type="entry name" value="DNA_ligase_OB_2"/>
    <property type="match status" value="1"/>
</dbReference>
<evidence type="ECO:0000313" key="10">
    <source>
        <dbReference type="EMBL" id="MEX1668249.1"/>
    </source>
</evidence>
<name>A0ABV3U416_9GAMM</name>
<dbReference type="Gene3D" id="2.40.50.140">
    <property type="entry name" value="Nucleic acid-binding proteins"/>
    <property type="match status" value="1"/>
</dbReference>
<evidence type="ECO:0000256" key="2">
    <source>
        <dbReference type="ARBA" id="ARBA00022598"/>
    </source>
</evidence>
<dbReference type="InterPro" id="IPR012340">
    <property type="entry name" value="NA-bd_OB-fold"/>
</dbReference>
<accession>A0ABV3U416</accession>
<comment type="catalytic activity">
    <reaction evidence="6">
        <text>ATP + (deoxyribonucleotide)n-3'-hydroxyl + 5'-phospho-(deoxyribonucleotide)m = (deoxyribonucleotide)n+m + AMP + diphosphate.</text>
        <dbReference type="EC" id="6.5.1.1"/>
    </reaction>
</comment>
<keyword evidence="11" id="KW-1185">Reference proteome</keyword>
<dbReference type="Proteomes" id="UP001557485">
    <property type="component" value="Unassembled WGS sequence"/>
</dbReference>
<comment type="caution">
    <text evidence="10">The sequence shown here is derived from an EMBL/GenBank/DDBJ whole genome shotgun (WGS) entry which is preliminary data.</text>
</comment>
<evidence type="ECO:0000256" key="5">
    <source>
        <dbReference type="ARBA" id="ARBA00023204"/>
    </source>
</evidence>
<gene>
    <name evidence="10" type="ORF">AB4876_04950</name>
</gene>
<evidence type="ECO:0000259" key="8">
    <source>
        <dbReference type="Pfam" id="PF01068"/>
    </source>
</evidence>
<evidence type="ECO:0000256" key="1">
    <source>
        <dbReference type="ARBA" id="ARBA00001968"/>
    </source>
</evidence>
<dbReference type="EC" id="6.5.1.1" evidence="10"/>
<keyword evidence="4" id="KW-0227">DNA damage</keyword>
<dbReference type="InterPro" id="IPR012310">
    <property type="entry name" value="DNA_ligase_ATP-dep_cent"/>
</dbReference>
<feature type="domain" description="DNA ligase OB-like" evidence="9">
    <location>
        <begin position="221"/>
        <end position="286"/>
    </location>
</feature>
<keyword evidence="7" id="KW-0732">Signal</keyword>
<keyword evidence="2 10" id="KW-0436">Ligase</keyword>
<dbReference type="InterPro" id="IPR029319">
    <property type="entry name" value="DNA_ligase_OB"/>
</dbReference>
<dbReference type="RefSeq" id="WP_368380539.1">
    <property type="nucleotide sequence ID" value="NZ_JBFRYA010000003.1"/>
</dbReference>
<organism evidence="10 11">
    <name type="scientific">Zhongshania guokunii</name>
    <dbReference type="NCBI Taxonomy" id="641783"/>
    <lineage>
        <taxon>Bacteria</taxon>
        <taxon>Pseudomonadati</taxon>
        <taxon>Pseudomonadota</taxon>
        <taxon>Gammaproteobacteria</taxon>
        <taxon>Cellvibrionales</taxon>
        <taxon>Spongiibacteraceae</taxon>
        <taxon>Zhongshania</taxon>
    </lineage>
</organism>
<evidence type="ECO:0000256" key="3">
    <source>
        <dbReference type="ARBA" id="ARBA00022705"/>
    </source>
</evidence>
<feature type="domain" description="ATP-dependent DNA ligase family profile" evidence="8">
    <location>
        <begin position="38"/>
        <end position="207"/>
    </location>
</feature>